<protein>
    <submittedName>
        <fullName evidence="1">Uncharacterized protein</fullName>
    </submittedName>
</protein>
<evidence type="ECO:0000313" key="1">
    <source>
        <dbReference type="EMBL" id="KAJ1117695.1"/>
    </source>
</evidence>
<organism evidence="1 2">
    <name type="scientific">Pleurodeles waltl</name>
    <name type="common">Iberian ribbed newt</name>
    <dbReference type="NCBI Taxonomy" id="8319"/>
    <lineage>
        <taxon>Eukaryota</taxon>
        <taxon>Metazoa</taxon>
        <taxon>Chordata</taxon>
        <taxon>Craniata</taxon>
        <taxon>Vertebrata</taxon>
        <taxon>Euteleostomi</taxon>
        <taxon>Amphibia</taxon>
        <taxon>Batrachia</taxon>
        <taxon>Caudata</taxon>
        <taxon>Salamandroidea</taxon>
        <taxon>Salamandridae</taxon>
        <taxon>Pleurodelinae</taxon>
        <taxon>Pleurodeles</taxon>
    </lineage>
</organism>
<dbReference type="Proteomes" id="UP001066276">
    <property type="component" value="Chromosome 8"/>
</dbReference>
<dbReference type="AlphaFoldDB" id="A0AAV7NXU6"/>
<accession>A0AAV7NXU6</accession>
<reference evidence="1" key="1">
    <citation type="journal article" date="2022" name="bioRxiv">
        <title>Sequencing and chromosome-scale assembly of the giantPleurodeles waltlgenome.</title>
        <authorList>
            <person name="Brown T."/>
            <person name="Elewa A."/>
            <person name="Iarovenko S."/>
            <person name="Subramanian E."/>
            <person name="Araus A.J."/>
            <person name="Petzold A."/>
            <person name="Susuki M."/>
            <person name="Suzuki K.-i.T."/>
            <person name="Hayashi T."/>
            <person name="Toyoda A."/>
            <person name="Oliveira C."/>
            <person name="Osipova E."/>
            <person name="Leigh N.D."/>
            <person name="Simon A."/>
            <person name="Yun M.H."/>
        </authorList>
    </citation>
    <scope>NUCLEOTIDE SEQUENCE</scope>
    <source>
        <strain evidence="1">20211129_DDA</strain>
        <tissue evidence="1">Liver</tissue>
    </source>
</reference>
<gene>
    <name evidence="1" type="ORF">NDU88_005892</name>
</gene>
<keyword evidence="2" id="KW-1185">Reference proteome</keyword>
<dbReference type="EMBL" id="JANPWB010000012">
    <property type="protein sequence ID" value="KAJ1117695.1"/>
    <property type="molecule type" value="Genomic_DNA"/>
</dbReference>
<comment type="caution">
    <text evidence="1">The sequence shown here is derived from an EMBL/GenBank/DDBJ whole genome shotgun (WGS) entry which is preliminary data.</text>
</comment>
<evidence type="ECO:0000313" key="2">
    <source>
        <dbReference type="Proteomes" id="UP001066276"/>
    </source>
</evidence>
<proteinExistence type="predicted"/>
<name>A0AAV7NXU6_PLEWA</name>
<sequence length="135" mass="15632">MGLCENACYERCCAPDAGFLHLAWECTEVHAFWVEVMRMIEEMTGLELPFSPRLALLGCVDEVRRTHRQLVGLLLLLAKRRVAMCWGQSRPPRGSDWLRDASFCQKQLTIFWEFTPEGSRTRDIWAPLRSFLDAL</sequence>